<evidence type="ECO:0000256" key="1">
    <source>
        <dbReference type="ARBA" id="ARBA00001946"/>
    </source>
</evidence>
<dbReference type="GO" id="GO:0046872">
    <property type="term" value="F:metal ion binding"/>
    <property type="evidence" value="ECO:0007669"/>
    <property type="project" value="UniProtKB-KW"/>
</dbReference>
<evidence type="ECO:0000256" key="8">
    <source>
        <dbReference type="ARBA" id="ARBA00023027"/>
    </source>
</evidence>
<gene>
    <name evidence="11" type="ORF">BJ508DRAFT_321952</name>
</gene>
<evidence type="ECO:0000256" key="4">
    <source>
        <dbReference type="ARBA" id="ARBA00012381"/>
    </source>
</evidence>
<comment type="cofactor">
    <cofactor evidence="2">
        <name>Zn(2+)</name>
        <dbReference type="ChEBI" id="CHEBI:29105"/>
    </cofactor>
</comment>
<dbReference type="GO" id="GO:0019677">
    <property type="term" value="P:NAD+ catabolic process"/>
    <property type="evidence" value="ECO:0007669"/>
    <property type="project" value="TreeGrafter"/>
</dbReference>
<keyword evidence="5" id="KW-0479">Metal-binding</keyword>
<evidence type="ECO:0000259" key="10">
    <source>
        <dbReference type="PROSITE" id="PS51462"/>
    </source>
</evidence>
<sequence length="414" mass="46480">MSGRLPPPIDSNGPLTARFGLEFPTFYSGNPLNRLSFLRENYEFLRSTFAQSKYLLLKPTERYELNPLTKSDAELSFLDYPAVENHGFKGLYEGVSTDDEYIATYNSEEEEARPIVVFLGIDEADTESGWAWQEWQGRPYWALIWNKEEVVWDEQMSQFREARNLKVGYRDAAILAMAKSYLDWNNRNRFCGGCGSRTLSIHAGGKRVCPETDKAKVDADGVPVKRSFCFTRVKRSVHNINFPRTDPTVIMAVLDHTGTKMLLGRRGNWPAGFYSCLAGFCEPGESIEDSVRREVFEEAGVTASRVVLHSSQPWPYPNSLMIGCIAEAVEGKETISLKHDKELDDARWFPIEEVAKAISALPKDLVLGDLTKEEKEAEGNEPDLKIPGSFAIANRLLFAVAKTLAPPKAESSSL</sequence>
<dbReference type="InterPro" id="IPR015797">
    <property type="entry name" value="NUDIX_hydrolase-like_dom_sf"/>
</dbReference>
<dbReference type="CDD" id="cd03429">
    <property type="entry name" value="NUDIX_NADH_pyrophosphatase_Nudt13"/>
    <property type="match status" value="1"/>
</dbReference>
<comment type="similarity">
    <text evidence="3">Belongs to the Nudix hydrolase family. NudC subfamily.</text>
</comment>
<name>A0A3N4INJ4_ASCIM</name>
<dbReference type="STRING" id="1160509.A0A3N4INJ4"/>
<keyword evidence="8" id="KW-0520">NAD</keyword>
<dbReference type="PANTHER" id="PTHR42904">
    <property type="entry name" value="NUDIX HYDROLASE, NUDC SUBFAMILY"/>
    <property type="match status" value="1"/>
</dbReference>
<dbReference type="InterPro" id="IPR050241">
    <property type="entry name" value="NAD-cap_RNA_hydrolase_NudC"/>
</dbReference>
<dbReference type="Gene3D" id="3.90.79.10">
    <property type="entry name" value="Nucleoside Triphosphate Pyrophosphohydrolase"/>
    <property type="match status" value="1"/>
</dbReference>
<dbReference type="Pfam" id="PF00293">
    <property type="entry name" value="NUDIX"/>
    <property type="match status" value="1"/>
</dbReference>
<dbReference type="AlphaFoldDB" id="A0A3N4INJ4"/>
<keyword evidence="12" id="KW-1185">Reference proteome</keyword>
<keyword evidence="7" id="KW-0460">Magnesium</keyword>
<evidence type="ECO:0000313" key="11">
    <source>
        <dbReference type="EMBL" id="RPA86288.1"/>
    </source>
</evidence>
<dbReference type="Gene3D" id="3.90.79.20">
    <property type="match status" value="1"/>
</dbReference>
<feature type="domain" description="Nudix hydrolase" evidence="10">
    <location>
        <begin position="243"/>
        <end position="371"/>
    </location>
</feature>
<evidence type="ECO:0000313" key="12">
    <source>
        <dbReference type="Proteomes" id="UP000275078"/>
    </source>
</evidence>
<proteinExistence type="inferred from homology"/>
<protein>
    <recommendedName>
        <fullName evidence="4">NAD(+) diphosphatase</fullName>
        <ecNumber evidence="4">3.6.1.22</ecNumber>
    </recommendedName>
</protein>
<evidence type="ECO:0000256" key="5">
    <source>
        <dbReference type="ARBA" id="ARBA00022723"/>
    </source>
</evidence>
<dbReference type="PROSITE" id="PS51462">
    <property type="entry name" value="NUDIX"/>
    <property type="match status" value="1"/>
</dbReference>
<dbReference type="Proteomes" id="UP000275078">
    <property type="component" value="Unassembled WGS sequence"/>
</dbReference>
<dbReference type="InterPro" id="IPR015376">
    <property type="entry name" value="Znr_NADH_PPase"/>
</dbReference>
<dbReference type="InterPro" id="IPR000086">
    <property type="entry name" value="NUDIX_hydrolase_dom"/>
</dbReference>
<dbReference type="InterPro" id="IPR049734">
    <property type="entry name" value="NudC-like_C"/>
</dbReference>
<reference evidence="11 12" key="1">
    <citation type="journal article" date="2018" name="Nat. Ecol. Evol.">
        <title>Pezizomycetes genomes reveal the molecular basis of ectomycorrhizal truffle lifestyle.</title>
        <authorList>
            <person name="Murat C."/>
            <person name="Payen T."/>
            <person name="Noel B."/>
            <person name="Kuo A."/>
            <person name="Morin E."/>
            <person name="Chen J."/>
            <person name="Kohler A."/>
            <person name="Krizsan K."/>
            <person name="Balestrini R."/>
            <person name="Da Silva C."/>
            <person name="Montanini B."/>
            <person name="Hainaut M."/>
            <person name="Levati E."/>
            <person name="Barry K.W."/>
            <person name="Belfiori B."/>
            <person name="Cichocki N."/>
            <person name="Clum A."/>
            <person name="Dockter R.B."/>
            <person name="Fauchery L."/>
            <person name="Guy J."/>
            <person name="Iotti M."/>
            <person name="Le Tacon F."/>
            <person name="Lindquist E.A."/>
            <person name="Lipzen A."/>
            <person name="Malagnac F."/>
            <person name="Mello A."/>
            <person name="Molinier V."/>
            <person name="Miyauchi S."/>
            <person name="Poulain J."/>
            <person name="Riccioni C."/>
            <person name="Rubini A."/>
            <person name="Sitrit Y."/>
            <person name="Splivallo R."/>
            <person name="Traeger S."/>
            <person name="Wang M."/>
            <person name="Zifcakova L."/>
            <person name="Wipf D."/>
            <person name="Zambonelli A."/>
            <person name="Paolocci F."/>
            <person name="Nowrousian M."/>
            <person name="Ottonello S."/>
            <person name="Baldrian P."/>
            <person name="Spatafora J.W."/>
            <person name="Henrissat B."/>
            <person name="Nagy L.G."/>
            <person name="Aury J.M."/>
            <person name="Wincker P."/>
            <person name="Grigoriev I.V."/>
            <person name="Bonfante P."/>
            <person name="Martin F.M."/>
        </authorList>
    </citation>
    <scope>NUCLEOTIDE SEQUENCE [LARGE SCALE GENOMIC DNA]</scope>
    <source>
        <strain evidence="11 12">RN42</strain>
    </source>
</reference>
<dbReference type="GO" id="GO:0006742">
    <property type="term" value="P:NADP+ catabolic process"/>
    <property type="evidence" value="ECO:0007669"/>
    <property type="project" value="TreeGrafter"/>
</dbReference>
<dbReference type="EC" id="3.6.1.22" evidence="4"/>
<dbReference type="SUPFAM" id="SSF55811">
    <property type="entry name" value="Nudix"/>
    <property type="match status" value="1"/>
</dbReference>
<comment type="catalytic activity">
    <reaction evidence="9">
        <text>a 5'-end NAD(+)-phospho-ribonucleoside in mRNA + H2O = a 5'-end phospho-adenosine-phospho-ribonucleoside in mRNA + beta-nicotinamide D-ribonucleotide + 2 H(+)</text>
        <dbReference type="Rhea" id="RHEA:60876"/>
        <dbReference type="Rhea" id="RHEA-COMP:15698"/>
        <dbReference type="Rhea" id="RHEA-COMP:15719"/>
        <dbReference type="ChEBI" id="CHEBI:14649"/>
        <dbReference type="ChEBI" id="CHEBI:15377"/>
        <dbReference type="ChEBI" id="CHEBI:15378"/>
        <dbReference type="ChEBI" id="CHEBI:144029"/>
        <dbReference type="ChEBI" id="CHEBI:144051"/>
    </reaction>
    <physiologicalReaction direction="left-to-right" evidence="9">
        <dbReference type="Rhea" id="RHEA:60877"/>
    </physiologicalReaction>
</comment>
<dbReference type="GO" id="GO:0005777">
    <property type="term" value="C:peroxisome"/>
    <property type="evidence" value="ECO:0007669"/>
    <property type="project" value="TreeGrafter"/>
</dbReference>
<dbReference type="EMBL" id="ML119650">
    <property type="protein sequence ID" value="RPA86288.1"/>
    <property type="molecule type" value="Genomic_DNA"/>
</dbReference>
<accession>A0A3N4INJ4</accession>
<keyword evidence="6" id="KW-0378">Hydrolase</keyword>
<dbReference type="Pfam" id="PF09297">
    <property type="entry name" value="Zn_ribbon_NUD"/>
    <property type="match status" value="1"/>
</dbReference>
<dbReference type="PANTHER" id="PTHR42904:SF6">
    <property type="entry name" value="NAD-CAPPED RNA HYDROLASE NUDT12"/>
    <property type="match status" value="1"/>
</dbReference>
<dbReference type="GO" id="GO:0035529">
    <property type="term" value="F:NADH pyrophosphatase activity"/>
    <property type="evidence" value="ECO:0007669"/>
    <property type="project" value="TreeGrafter"/>
</dbReference>
<comment type="cofactor">
    <cofactor evidence="1">
        <name>Mg(2+)</name>
        <dbReference type="ChEBI" id="CHEBI:18420"/>
    </cofactor>
</comment>
<evidence type="ECO:0000256" key="2">
    <source>
        <dbReference type="ARBA" id="ARBA00001947"/>
    </source>
</evidence>
<evidence type="ECO:0000256" key="6">
    <source>
        <dbReference type="ARBA" id="ARBA00022801"/>
    </source>
</evidence>
<evidence type="ECO:0000256" key="3">
    <source>
        <dbReference type="ARBA" id="ARBA00009595"/>
    </source>
</evidence>
<organism evidence="11 12">
    <name type="scientific">Ascobolus immersus RN42</name>
    <dbReference type="NCBI Taxonomy" id="1160509"/>
    <lineage>
        <taxon>Eukaryota</taxon>
        <taxon>Fungi</taxon>
        <taxon>Dikarya</taxon>
        <taxon>Ascomycota</taxon>
        <taxon>Pezizomycotina</taxon>
        <taxon>Pezizomycetes</taxon>
        <taxon>Pezizales</taxon>
        <taxon>Ascobolaceae</taxon>
        <taxon>Ascobolus</taxon>
    </lineage>
</organism>
<dbReference type="OrthoDB" id="10249612at2759"/>
<evidence type="ECO:0000256" key="9">
    <source>
        <dbReference type="ARBA" id="ARBA00023679"/>
    </source>
</evidence>
<evidence type="ECO:0000256" key="7">
    <source>
        <dbReference type="ARBA" id="ARBA00022842"/>
    </source>
</evidence>
<dbReference type="GO" id="GO:0005829">
    <property type="term" value="C:cytosol"/>
    <property type="evidence" value="ECO:0007669"/>
    <property type="project" value="TreeGrafter"/>
</dbReference>